<comment type="caution">
    <text evidence="8">Lacks conserved residue(s) required for the propagation of feature annotation.</text>
</comment>
<feature type="domain" description="Shikimate dehydrogenase substrate binding N-terminal" evidence="10">
    <location>
        <begin position="16"/>
        <end position="99"/>
    </location>
</feature>
<comment type="subunit">
    <text evidence="8">Homodimer.</text>
</comment>
<evidence type="ECO:0000256" key="4">
    <source>
        <dbReference type="ARBA" id="ARBA00022857"/>
    </source>
</evidence>
<dbReference type="Gene3D" id="3.40.50.720">
    <property type="entry name" value="NAD(P)-binding Rossmann-like Domain"/>
    <property type="match status" value="1"/>
</dbReference>
<dbReference type="InterPro" id="IPR036291">
    <property type="entry name" value="NAD(P)-bd_dom_sf"/>
</dbReference>
<evidence type="ECO:0000313" key="13">
    <source>
        <dbReference type="Proteomes" id="UP000317496"/>
    </source>
</evidence>
<evidence type="ECO:0000259" key="10">
    <source>
        <dbReference type="Pfam" id="PF08501"/>
    </source>
</evidence>
<dbReference type="CDD" id="cd01065">
    <property type="entry name" value="NAD_bind_Shikimate_DH"/>
    <property type="match status" value="1"/>
</dbReference>
<dbReference type="OrthoDB" id="9792692at2"/>
<evidence type="ECO:0000256" key="2">
    <source>
        <dbReference type="ARBA" id="ARBA00012962"/>
    </source>
</evidence>
<dbReference type="UniPathway" id="UPA00053">
    <property type="reaction ID" value="UER00087"/>
</dbReference>
<dbReference type="GO" id="GO:0008652">
    <property type="term" value="P:amino acid biosynthetic process"/>
    <property type="evidence" value="ECO:0007669"/>
    <property type="project" value="UniProtKB-KW"/>
</dbReference>
<dbReference type="NCBIfam" id="TIGR00507">
    <property type="entry name" value="aroE"/>
    <property type="match status" value="1"/>
</dbReference>
<feature type="domain" description="Quinate/shikimate 5-dehydrogenase/glutamyl-tRNA reductase" evidence="9">
    <location>
        <begin position="135"/>
        <end position="204"/>
    </location>
</feature>
<dbReference type="GO" id="GO:0005829">
    <property type="term" value="C:cytosol"/>
    <property type="evidence" value="ECO:0007669"/>
    <property type="project" value="TreeGrafter"/>
</dbReference>
<dbReference type="InterPro" id="IPR011342">
    <property type="entry name" value="Shikimate_DH"/>
</dbReference>
<evidence type="ECO:0000259" key="11">
    <source>
        <dbReference type="Pfam" id="PF18317"/>
    </source>
</evidence>
<keyword evidence="6 8" id="KW-0057">Aromatic amino acid biosynthesis</keyword>
<keyword evidence="4 8" id="KW-0521">NADP</keyword>
<comment type="similarity">
    <text evidence="8">Belongs to the shikimate dehydrogenase family.</text>
</comment>
<dbReference type="GO" id="GO:0019632">
    <property type="term" value="P:shikimate metabolic process"/>
    <property type="evidence" value="ECO:0007669"/>
    <property type="project" value="InterPro"/>
</dbReference>
<dbReference type="NCBIfam" id="NF001312">
    <property type="entry name" value="PRK00258.1-4"/>
    <property type="match status" value="1"/>
</dbReference>
<feature type="binding site" evidence="8">
    <location>
        <begin position="24"/>
        <end position="26"/>
    </location>
    <ligand>
        <name>shikimate</name>
        <dbReference type="ChEBI" id="CHEBI:36208"/>
    </ligand>
</feature>
<evidence type="ECO:0000256" key="1">
    <source>
        <dbReference type="ARBA" id="ARBA00004871"/>
    </source>
</evidence>
<dbReference type="PANTHER" id="PTHR21089:SF1">
    <property type="entry name" value="BIFUNCTIONAL 3-DEHYDROQUINATE DEHYDRATASE_SHIKIMATE DEHYDROGENASE, CHLOROPLASTIC"/>
    <property type="match status" value="1"/>
</dbReference>
<dbReference type="GO" id="GO:0009423">
    <property type="term" value="P:chorismate biosynthetic process"/>
    <property type="evidence" value="ECO:0007669"/>
    <property type="project" value="UniProtKB-UniRule"/>
</dbReference>
<keyword evidence="5 8" id="KW-0560">Oxidoreductase</keyword>
<dbReference type="SUPFAM" id="SSF53223">
    <property type="entry name" value="Aminoacid dehydrogenase-like, N-terminal domain"/>
    <property type="match status" value="1"/>
</dbReference>
<evidence type="ECO:0000256" key="3">
    <source>
        <dbReference type="ARBA" id="ARBA00022605"/>
    </source>
</evidence>
<organism evidence="12 13">
    <name type="scientific">Ferrovibrio terrae</name>
    <dbReference type="NCBI Taxonomy" id="2594003"/>
    <lineage>
        <taxon>Bacteria</taxon>
        <taxon>Pseudomonadati</taxon>
        <taxon>Pseudomonadota</taxon>
        <taxon>Alphaproteobacteria</taxon>
        <taxon>Rhodospirillales</taxon>
        <taxon>Rhodospirillaceae</taxon>
        <taxon>Ferrovibrio</taxon>
    </lineage>
</organism>
<evidence type="ECO:0000256" key="7">
    <source>
        <dbReference type="ARBA" id="ARBA00049442"/>
    </source>
</evidence>
<dbReference type="Pfam" id="PF08501">
    <property type="entry name" value="Shikimate_dh_N"/>
    <property type="match status" value="1"/>
</dbReference>
<dbReference type="GO" id="GO:0009073">
    <property type="term" value="P:aromatic amino acid family biosynthetic process"/>
    <property type="evidence" value="ECO:0007669"/>
    <property type="project" value="UniProtKB-KW"/>
</dbReference>
<dbReference type="InterPro" id="IPR022893">
    <property type="entry name" value="Shikimate_DH_fam"/>
</dbReference>
<proteinExistence type="inferred from homology"/>
<comment type="catalytic activity">
    <reaction evidence="7 8">
        <text>shikimate + NADP(+) = 3-dehydroshikimate + NADPH + H(+)</text>
        <dbReference type="Rhea" id="RHEA:17737"/>
        <dbReference type="ChEBI" id="CHEBI:15378"/>
        <dbReference type="ChEBI" id="CHEBI:16630"/>
        <dbReference type="ChEBI" id="CHEBI:36208"/>
        <dbReference type="ChEBI" id="CHEBI:57783"/>
        <dbReference type="ChEBI" id="CHEBI:58349"/>
        <dbReference type="EC" id="1.1.1.25"/>
    </reaction>
</comment>
<dbReference type="Gene3D" id="3.40.50.10860">
    <property type="entry name" value="Leucine Dehydrogenase, chain A, domain 1"/>
    <property type="match status" value="1"/>
</dbReference>
<dbReference type="Pfam" id="PF18317">
    <property type="entry name" value="SDH_C"/>
    <property type="match status" value="1"/>
</dbReference>
<protein>
    <recommendedName>
        <fullName evidence="2 8">Shikimate dehydrogenase (NADP(+))</fullName>
        <shortName evidence="8">SDH</shortName>
        <ecNumber evidence="2 8">1.1.1.25</ecNumber>
    </recommendedName>
</protein>
<dbReference type="KEGG" id="fer:FNB15_06365"/>
<feature type="binding site" evidence="8">
    <location>
        <begin position="140"/>
        <end position="144"/>
    </location>
    <ligand>
        <name>NADP(+)</name>
        <dbReference type="ChEBI" id="CHEBI:58349"/>
    </ligand>
</feature>
<comment type="pathway">
    <text evidence="1 8">Metabolic intermediate biosynthesis; chorismate biosynthesis; chorismate from D-erythrose 4-phosphate and phosphoenolpyruvate: step 4/7.</text>
</comment>
<feature type="binding site" evidence="8">
    <location>
        <position position="259"/>
    </location>
    <ligand>
        <name>shikimate</name>
        <dbReference type="ChEBI" id="CHEBI:36208"/>
    </ligand>
</feature>
<dbReference type="EMBL" id="CP041636">
    <property type="protein sequence ID" value="QDO96923.1"/>
    <property type="molecule type" value="Genomic_DNA"/>
</dbReference>
<comment type="function">
    <text evidence="8">Involved in the biosynthesis of the chorismate, which leads to the biosynthesis of aromatic amino acids. Catalyzes the reversible NADPH linked reduction of 3-dehydroshikimate (DHSA) to yield shikimate (SA).</text>
</comment>
<feature type="binding site" evidence="8">
    <location>
        <position position="113"/>
    </location>
    <ligand>
        <name>shikimate</name>
        <dbReference type="ChEBI" id="CHEBI:36208"/>
    </ligand>
</feature>
<feature type="binding site" evidence="8">
    <location>
        <position position="72"/>
    </location>
    <ligand>
        <name>shikimate</name>
        <dbReference type="ChEBI" id="CHEBI:36208"/>
    </ligand>
</feature>
<dbReference type="Pfam" id="PF01488">
    <property type="entry name" value="Shikimate_DH"/>
    <property type="match status" value="1"/>
</dbReference>
<dbReference type="InterPro" id="IPR041121">
    <property type="entry name" value="SDH_C"/>
</dbReference>
<dbReference type="InterPro" id="IPR046346">
    <property type="entry name" value="Aminoacid_DH-like_N_sf"/>
</dbReference>
<evidence type="ECO:0000313" key="12">
    <source>
        <dbReference type="EMBL" id="QDO96923.1"/>
    </source>
</evidence>
<dbReference type="PANTHER" id="PTHR21089">
    <property type="entry name" value="SHIKIMATE DEHYDROGENASE"/>
    <property type="match status" value="1"/>
</dbReference>
<feature type="binding site" evidence="8">
    <location>
        <position position="97"/>
    </location>
    <ligand>
        <name>shikimate</name>
        <dbReference type="ChEBI" id="CHEBI:36208"/>
    </ligand>
</feature>
<evidence type="ECO:0000256" key="6">
    <source>
        <dbReference type="ARBA" id="ARBA00023141"/>
    </source>
</evidence>
<dbReference type="EC" id="1.1.1.25" evidence="2 8"/>
<dbReference type="GO" id="GO:0050661">
    <property type="term" value="F:NADP binding"/>
    <property type="evidence" value="ECO:0007669"/>
    <property type="project" value="InterPro"/>
</dbReference>
<dbReference type="RefSeq" id="WP_144067904.1">
    <property type="nucleotide sequence ID" value="NZ_CP041636.1"/>
</dbReference>
<feature type="binding site" evidence="8">
    <location>
        <position position="231"/>
    </location>
    <ligand>
        <name>shikimate</name>
        <dbReference type="ChEBI" id="CHEBI:36208"/>
    </ligand>
</feature>
<dbReference type="InterPro" id="IPR013708">
    <property type="entry name" value="Shikimate_DH-bd_N"/>
</dbReference>
<feature type="domain" description="SDH C-terminal" evidence="11">
    <location>
        <begin position="252"/>
        <end position="274"/>
    </location>
</feature>
<gene>
    <name evidence="8" type="primary">aroE</name>
    <name evidence="12" type="ORF">FNB15_06365</name>
</gene>
<evidence type="ECO:0000256" key="5">
    <source>
        <dbReference type="ARBA" id="ARBA00023002"/>
    </source>
</evidence>
<dbReference type="AlphaFoldDB" id="A0A516GZH3"/>
<dbReference type="Proteomes" id="UP000317496">
    <property type="component" value="Chromosome"/>
</dbReference>
<reference evidence="12 13" key="1">
    <citation type="submission" date="2019-07" db="EMBL/GenBank/DDBJ databases">
        <title>Genome sequencing for Ferrovibrio sp. K5.</title>
        <authorList>
            <person name="Park S.-J."/>
        </authorList>
    </citation>
    <scope>NUCLEOTIDE SEQUENCE [LARGE SCALE GENOMIC DNA]</scope>
    <source>
        <strain evidence="12 13">K5</strain>
    </source>
</reference>
<keyword evidence="13" id="KW-1185">Reference proteome</keyword>
<dbReference type="GO" id="GO:0004764">
    <property type="term" value="F:shikimate 3-dehydrogenase (NADP+) activity"/>
    <property type="evidence" value="ECO:0007669"/>
    <property type="project" value="UniProtKB-UniRule"/>
</dbReference>
<dbReference type="InterPro" id="IPR006151">
    <property type="entry name" value="Shikm_DH/Glu-tRNA_Rdtase"/>
</dbReference>
<keyword evidence="3 8" id="KW-0028">Amino-acid biosynthesis</keyword>
<feature type="active site" description="Proton acceptor" evidence="8">
    <location>
        <position position="76"/>
    </location>
</feature>
<dbReference type="HAMAP" id="MF_00222">
    <property type="entry name" value="Shikimate_DH_AroE"/>
    <property type="match status" value="1"/>
</dbReference>
<feature type="binding site" evidence="8">
    <location>
        <position position="229"/>
    </location>
    <ligand>
        <name>NADP(+)</name>
        <dbReference type="ChEBI" id="CHEBI:58349"/>
    </ligand>
</feature>
<accession>A0A516GZH3</accession>
<name>A0A516GZH3_9PROT</name>
<sequence>MTAFDTEDDILPRAGVIGWPVDHSRSPKLHGFWLAQYGLSGRYDRLPVPPEEVGAFLEALPKEPGFRGVNVTIPNKVAVLPYLAEIDPVARRIGAVNTIVVREDGSLHGSNTDAFGFLASLRADAPKMWRAANGPAVVLGAGGASRAIIVALLDAGVPELRLTNRSRDKAEALAVEFGNRIQVVDWEKRAGALAGANLLVNTTSLGMGSQPVLDLPLNDLPATALVNDIVYTPLETDLLAAAQARGNPVVDGLGMLLHQGRPGFEAWFGVAPEVTPELRAAVLA</sequence>
<feature type="binding site" evidence="8">
    <location>
        <position position="252"/>
    </location>
    <ligand>
        <name>NADP(+)</name>
        <dbReference type="ChEBI" id="CHEBI:58349"/>
    </ligand>
</feature>
<evidence type="ECO:0000256" key="8">
    <source>
        <dbReference type="HAMAP-Rule" id="MF_00222"/>
    </source>
</evidence>
<evidence type="ECO:0000259" key="9">
    <source>
        <dbReference type="Pfam" id="PF01488"/>
    </source>
</evidence>
<dbReference type="SUPFAM" id="SSF51735">
    <property type="entry name" value="NAD(P)-binding Rossmann-fold domains"/>
    <property type="match status" value="1"/>
</dbReference>